<protein>
    <submittedName>
        <fullName evidence="1">Uncharacterized protein</fullName>
    </submittedName>
</protein>
<dbReference type="AlphaFoldDB" id="A0A0K8WDM3"/>
<organism evidence="1">
    <name type="scientific">Bactrocera latifrons</name>
    <name type="common">Malaysian fruit fly</name>
    <name type="synonym">Chaetodacus latifrons</name>
    <dbReference type="NCBI Taxonomy" id="174628"/>
    <lineage>
        <taxon>Eukaryota</taxon>
        <taxon>Metazoa</taxon>
        <taxon>Ecdysozoa</taxon>
        <taxon>Arthropoda</taxon>
        <taxon>Hexapoda</taxon>
        <taxon>Insecta</taxon>
        <taxon>Pterygota</taxon>
        <taxon>Neoptera</taxon>
        <taxon>Endopterygota</taxon>
        <taxon>Diptera</taxon>
        <taxon>Brachycera</taxon>
        <taxon>Muscomorpha</taxon>
        <taxon>Tephritoidea</taxon>
        <taxon>Tephritidae</taxon>
        <taxon>Bactrocera</taxon>
        <taxon>Bactrocera</taxon>
    </lineage>
</organism>
<dbReference type="PANTHER" id="PTHR31025:SF9">
    <property type="entry name" value="SI:DKEY-286J15.1"/>
    <property type="match status" value="1"/>
</dbReference>
<proteinExistence type="predicted"/>
<name>A0A0K8WDM3_BACLA</name>
<sequence>MMDTPEIVVKTEMDFDFIANYTSEGDTQNSHNSQVDACNTKAACYSAGVQHIGAQLDTVRSEQAASGVANVCESDDVSLMKLLKQFDLEILYTTLKLNDITFRSLKYLTANDIDTAIRHIGYRAEFREKLFAWCKEKFPTADNSSTAREVSPRHTAASINAAVKKPPTSIVAPAISMQSLQQLQTAASGLQAIPANMATNNAIATLTVIPSYTATTTTGTTAAAISTAATTGSATIIKRNRAPAEDFLSLLPGVSSATARMDHNMPAVLLEPTLDLRGAFSFMPQNAKSPKRHAMATITAAAAGPVTTTTTASTVAAMTTRAAMIKTINAEEQFMMASGSGSGGTGGGDANGNRAANTDIVIGVGGGGSCSVGDGYAPKGPLIMQCPKVDTGKVLQSSHIGQRIKQFYNKNGYLENSQRNEIVRLIVSDVMRQGESLSPKDLRAILSDIITIFPNEQAAADYYFIYRGGKGNPLGRLYQRYSNENVKRRRMIRLSDDEDCTFDVDMTQPMITGSSLMDDDDTMSTYPQDLPGHVPRVDEMTALALKQLLTTDHFSWEEVCDKWIQTWALRQKELQQSGLAELLTNWSKLADPRAAELYKIDFRHVYPDKENLLVSKWDDYMKKVTPQFDKKLHHDDIKKLYKYCKMGMASKDEKDFIYAVGLTALLPCTSRFKDHYGKLSIRANLTDSIDAFVMRLNTLESYESRLDLYNRKYGPVNRTTHPFLVVIMPNECTISKIYVALENHFYCMQSFLQALDLCFKIYHTCNLKYPTMCENVWTFIQRYFYDMTVPWEARNANLVSLMVSLTMQN</sequence>
<dbReference type="EMBL" id="GDHF01003112">
    <property type="protein sequence ID" value="JAI49202.1"/>
    <property type="molecule type" value="Transcribed_RNA"/>
</dbReference>
<dbReference type="PANTHER" id="PTHR31025">
    <property type="entry name" value="SI:CH211-196P9.1-RELATED"/>
    <property type="match status" value="1"/>
</dbReference>
<accession>A0A0K8WDM3</accession>
<reference evidence="1" key="1">
    <citation type="submission" date="2015-06" db="EMBL/GenBank/DDBJ databases">
        <authorList>
            <person name="Hoefler B.C."/>
            <person name="Straight P.D."/>
        </authorList>
    </citation>
    <scope>NUCLEOTIDE SEQUENCE</scope>
</reference>
<dbReference type="OrthoDB" id="8022339at2759"/>
<gene>
    <name evidence="1" type="ORF">c0_g1_i1</name>
</gene>
<evidence type="ECO:0000313" key="1">
    <source>
        <dbReference type="EMBL" id="JAI49202.1"/>
    </source>
</evidence>